<feature type="region of interest" description="Disordered" evidence="1">
    <location>
        <begin position="174"/>
        <end position="367"/>
    </location>
</feature>
<keyword evidence="2" id="KW-0472">Membrane</keyword>
<organism evidence="3 4">
    <name type="scientific">Shimia thalassica</name>
    <dbReference type="NCBI Taxonomy" id="1715693"/>
    <lineage>
        <taxon>Bacteria</taxon>
        <taxon>Pseudomonadati</taxon>
        <taxon>Pseudomonadota</taxon>
        <taxon>Alphaproteobacteria</taxon>
        <taxon>Rhodobacterales</taxon>
        <taxon>Roseobacteraceae</taxon>
    </lineage>
</organism>
<feature type="compositionally biased region" description="Polar residues" evidence="1">
    <location>
        <begin position="269"/>
        <end position="288"/>
    </location>
</feature>
<reference evidence="4" key="1">
    <citation type="submission" date="2015-09" db="EMBL/GenBank/DDBJ databases">
        <authorList>
            <person name="Rodrigo-Torres Lidia"/>
            <person name="Arahal R.David."/>
        </authorList>
    </citation>
    <scope>NUCLEOTIDE SEQUENCE [LARGE SCALE GENOMIC DNA]</scope>
    <source>
        <strain evidence="4">CECT 7735</strain>
    </source>
</reference>
<evidence type="ECO:0000256" key="2">
    <source>
        <dbReference type="SAM" id="Phobius"/>
    </source>
</evidence>
<dbReference type="RefSeq" id="WP_145865279.1">
    <property type="nucleotide sequence ID" value="NZ_CYTW01000001.1"/>
</dbReference>
<evidence type="ECO:0008006" key="5">
    <source>
        <dbReference type="Google" id="ProtNLM"/>
    </source>
</evidence>
<evidence type="ECO:0000313" key="3">
    <source>
        <dbReference type="EMBL" id="CUJ92276.1"/>
    </source>
</evidence>
<feature type="compositionally biased region" description="Pro residues" evidence="1">
    <location>
        <begin position="185"/>
        <end position="201"/>
    </location>
</feature>
<keyword evidence="2" id="KW-0812">Transmembrane</keyword>
<sequence length="791" mass="82654">MKPNFALSLSFEGISLLRRVEGGWHLLGEVALDADDLASELADLREMAIALDGPEFRTKLVLPNDQIKFLSLDTGRQSETKRMAAAVEALEDSTPYSANDLSFVIEKDGRKTLVAAVARETMDEAESFANEHAFNPVSFVAIPDAETGFKTEPFLGRSTASTDLLQGASLDPDAQPIQIVGSGPLPTPTPAAPDTPAPETPAPAEDAPGPAKPDDAPDADPVVAPAAPAAKVEEAEDTPPPAAFSSIRAQRGAPEPSESAPSLGAAQTLGVNTPSLPSAGGASSFTENTEPRFDPAKLVAGFKITDDDPASDQDGAEGSDSGSSFFSRRKADDVASSSPSKAAKNTAPPKDKPAPKPKAASLTAREANTSGKPRFLGLILTAILLVALAAVAAWASIFLEEGVSGLFKGADEQEERIVIVAPSPFPEDQAEPTEKIASIPLSDIVTIPEGHAEKQPVETVHVRPEALETETTTPTEVAPPVQPKELSEQDAKARYAVTGIWERAPLQSATPAIDTTDDLYVASIDADISGLDAVALPATSQFVHDAALSPQLSAPAAGTLFDLDDRGLVVATTEGALSPDGVVVYLGRPSVLPQSFPDRSALAEAILSQENQRLAAKRPRARPGNLVENSERVANGGLSLAELGNKRPKARPASLKVEEELDLTPTKLAVKTSLKPRLRPANIAQLASRATAAAPVVASPVSATVKPSIPSKASVARQATIKNAINLSKVNLIGVYGTSSSRRALVRLSTGRYKKVKVGDRIDGGKVSAIGETELRYVKSGKNVVLKLPKG</sequence>
<feature type="transmembrane region" description="Helical" evidence="2">
    <location>
        <begin position="375"/>
        <end position="399"/>
    </location>
</feature>
<accession>A0A0P1IDP7</accession>
<dbReference type="EMBL" id="CYTW01000001">
    <property type="protein sequence ID" value="CUJ92276.1"/>
    <property type="molecule type" value="Genomic_DNA"/>
</dbReference>
<keyword evidence="2" id="KW-1133">Transmembrane helix</keyword>
<protein>
    <recommendedName>
        <fullName evidence="5">Type IV pilus biogenesis</fullName>
    </recommendedName>
</protein>
<dbReference type="AlphaFoldDB" id="A0A0P1IDP7"/>
<feature type="compositionally biased region" description="Low complexity" evidence="1">
    <location>
        <begin position="219"/>
        <end position="230"/>
    </location>
</feature>
<keyword evidence="4" id="KW-1185">Reference proteome</keyword>
<dbReference type="Proteomes" id="UP000051870">
    <property type="component" value="Unassembled WGS sequence"/>
</dbReference>
<evidence type="ECO:0000313" key="4">
    <source>
        <dbReference type="Proteomes" id="UP000051870"/>
    </source>
</evidence>
<name>A0A0P1IDP7_9RHOB</name>
<evidence type="ECO:0000256" key="1">
    <source>
        <dbReference type="SAM" id="MobiDB-lite"/>
    </source>
</evidence>
<proteinExistence type="predicted"/>
<gene>
    <name evidence="3" type="ORF">PH7735_01464</name>
</gene>
<feature type="compositionally biased region" description="Acidic residues" evidence="1">
    <location>
        <begin position="307"/>
        <end position="317"/>
    </location>
</feature>
<dbReference type="GeneID" id="83883153"/>
<feature type="compositionally biased region" description="Low complexity" evidence="1">
    <location>
        <begin position="469"/>
        <end position="479"/>
    </location>
</feature>
<feature type="region of interest" description="Disordered" evidence="1">
    <location>
        <begin position="466"/>
        <end position="489"/>
    </location>
</feature>
<dbReference type="STRING" id="1715693.PH7735_01464"/>